<protein>
    <submittedName>
        <fullName evidence="2">Class II fructose-bisphosphate aldolase</fullName>
    </submittedName>
</protein>
<dbReference type="RefSeq" id="WP_191689371.1">
    <property type="nucleotide sequence ID" value="NZ_JACSQY010000004.1"/>
</dbReference>
<gene>
    <name evidence="2" type="ORF">H9659_07795</name>
</gene>
<organism evidence="2 3">
    <name type="scientific">Sporosarcina gallistercoris</name>
    <dbReference type="NCBI Taxonomy" id="2762245"/>
    <lineage>
        <taxon>Bacteria</taxon>
        <taxon>Bacillati</taxon>
        <taxon>Bacillota</taxon>
        <taxon>Bacilli</taxon>
        <taxon>Bacillales</taxon>
        <taxon>Caryophanaceae</taxon>
        <taxon>Sporosarcina</taxon>
    </lineage>
</organism>
<comment type="caution">
    <text evidence="2">The sequence shown here is derived from an EMBL/GenBank/DDBJ whole genome shotgun (WGS) entry which is preliminary data.</text>
</comment>
<evidence type="ECO:0000313" key="3">
    <source>
        <dbReference type="Proteomes" id="UP000659496"/>
    </source>
</evidence>
<dbReference type="EMBL" id="JACSQY010000004">
    <property type="protein sequence ID" value="MBD7908228.1"/>
    <property type="molecule type" value="Genomic_DNA"/>
</dbReference>
<dbReference type="NCBIfam" id="TIGR00167">
    <property type="entry name" value="cbbA"/>
    <property type="match status" value="1"/>
</dbReference>
<dbReference type="CDD" id="cd00947">
    <property type="entry name" value="TBP_aldolase_IIB"/>
    <property type="match status" value="1"/>
</dbReference>
<proteinExistence type="predicted"/>
<accession>A0ABR8PJ75</accession>
<dbReference type="PIRSF" id="PIRSF001359">
    <property type="entry name" value="F_bP_aldolase_II"/>
    <property type="match status" value="1"/>
</dbReference>
<reference evidence="2 3" key="1">
    <citation type="submission" date="2020-08" db="EMBL/GenBank/DDBJ databases">
        <title>A Genomic Blueprint of the Chicken Gut Microbiome.</title>
        <authorList>
            <person name="Gilroy R."/>
            <person name="Ravi A."/>
            <person name="Getino M."/>
            <person name="Pursley I."/>
            <person name="Horton D.L."/>
            <person name="Alikhan N.-F."/>
            <person name="Baker D."/>
            <person name="Gharbi K."/>
            <person name="Hall N."/>
            <person name="Watson M."/>
            <person name="Adriaenssens E.M."/>
            <person name="Foster-Nyarko E."/>
            <person name="Jarju S."/>
            <person name="Secka A."/>
            <person name="Antonio M."/>
            <person name="Oren A."/>
            <person name="Chaudhuri R."/>
            <person name="La Ragione R.M."/>
            <person name="Hildebrand F."/>
            <person name="Pallen M.J."/>
        </authorList>
    </citation>
    <scope>NUCLEOTIDE SEQUENCE [LARGE SCALE GENOMIC DNA]</scope>
    <source>
        <strain evidence="2 3">Sa3CUA8</strain>
    </source>
</reference>
<dbReference type="SUPFAM" id="SSF51569">
    <property type="entry name" value="Aldolase"/>
    <property type="match status" value="1"/>
</dbReference>
<keyword evidence="3" id="KW-1185">Reference proteome</keyword>
<dbReference type="PROSITE" id="PS00806">
    <property type="entry name" value="ALDOLASE_CLASS_II_2"/>
    <property type="match status" value="1"/>
</dbReference>
<dbReference type="InterPro" id="IPR000771">
    <property type="entry name" value="FBA_II"/>
</dbReference>
<comment type="cofactor">
    <cofactor evidence="1">
        <name>Zn(2+)</name>
        <dbReference type="ChEBI" id="CHEBI:29105"/>
    </cofactor>
</comment>
<dbReference type="InterPro" id="IPR050246">
    <property type="entry name" value="Class_II_FBP_aldolase"/>
</dbReference>
<dbReference type="Proteomes" id="UP000659496">
    <property type="component" value="Unassembled WGS sequence"/>
</dbReference>
<sequence>MTLVTTKEILEDAYANRYAVGAFGVHNLEIMKAIISGAEAAGVPVILQTTSSTYKYFEMPYLIALANAAAEQSSVPVALHLDHGESLKHVMECLRAGYTSVMIDGSGLPFEDNIKLVKRVVEVSKAVGVPVEAELGTIGGVEDDVVVDETKSVFTDPEMAGRFVHETGIDSFAPAFGTAHGAYREEPKLQFDLLDQIRQATNVPLVMHGASGVSEESVRKAIGLGVSKVNFSTELKDLFAEQLRSYFIEHPAENDPRKYFLPARESLTKLVEKKVRMLQA</sequence>
<dbReference type="Gene3D" id="3.20.20.70">
    <property type="entry name" value="Aldolase class I"/>
    <property type="match status" value="1"/>
</dbReference>
<name>A0ABR8PJ75_9BACL</name>
<dbReference type="Pfam" id="PF01116">
    <property type="entry name" value="F_bP_aldolase"/>
    <property type="match status" value="1"/>
</dbReference>
<evidence type="ECO:0000313" key="2">
    <source>
        <dbReference type="EMBL" id="MBD7908228.1"/>
    </source>
</evidence>
<dbReference type="InterPro" id="IPR013785">
    <property type="entry name" value="Aldolase_TIM"/>
</dbReference>
<dbReference type="PANTHER" id="PTHR30304:SF0">
    <property type="entry name" value="D-TAGATOSE-1,6-BISPHOSPHATE ALDOLASE SUBUNIT GATY-RELATED"/>
    <property type="match status" value="1"/>
</dbReference>
<evidence type="ECO:0000256" key="1">
    <source>
        <dbReference type="ARBA" id="ARBA00001947"/>
    </source>
</evidence>
<dbReference type="PANTHER" id="PTHR30304">
    <property type="entry name" value="D-TAGATOSE-1,6-BISPHOSPHATE ALDOLASE"/>
    <property type="match status" value="1"/>
</dbReference>